<sequence>MQAERMCIARDLWKAGIKATICYDSIPLEELQEFCKQGGIQHMVVLKEQETGSVRVRSLDKEKISESRVQIKDLVDHLQGKLSTSLKRPSPQRPLVTKEQAQQSSNEPSSTFVPGNERLVQHPGEDGLEH</sequence>
<dbReference type="GO" id="GO:0004674">
    <property type="term" value="F:protein serine/threonine kinase activity"/>
    <property type="evidence" value="ECO:0007669"/>
    <property type="project" value="UniProtKB-EC"/>
</dbReference>
<keyword evidence="5" id="KW-0648">Protein biosynthesis</keyword>
<dbReference type="SUPFAM" id="SSF52954">
    <property type="entry name" value="Class II aaRS ABD-related"/>
    <property type="match status" value="1"/>
</dbReference>
<feature type="region of interest" description="Disordered" evidence="3">
    <location>
        <begin position="80"/>
        <end position="130"/>
    </location>
</feature>
<keyword evidence="5" id="KW-0396">Initiation factor</keyword>
<proteinExistence type="predicted"/>
<evidence type="ECO:0000313" key="5">
    <source>
        <dbReference type="EMBL" id="KAJ7390568.1"/>
    </source>
</evidence>
<feature type="domain" description="Histidyl tRNA synthetase-related" evidence="4">
    <location>
        <begin position="3"/>
        <end position="110"/>
    </location>
</feature>
<evidence type="ECO:0000256" key="2">
    <source>
        <dbReference type="ARBA" id="ARBA00022840"/>
    </source>
</evidence>
<keyword evidence="2" id="KW-0067">ATP-binding</keyword>
<protein>
    <submittedName>
        <fullName evidence="5">Eukaryotic translation initiation factor 2 alpha kinase 4</fullName>
        <ecNumber evidence="5">2.7.11.1</ecNumber>
    </submittedName>
</protein>
<reference evidence="5" key="1">
    <citation type="submission" date="2023-01" db="EMBL/GenBank/DDBJ databases">
        <title>Genome assembly of the deep-sea coral Lophelia pertusa.</title>
        <authorList>
            <person name="Herrera S."/>
            <person name="Cordes E."/>
        </authorList>
    </citation>
    <scope>NUCLEOTIDE SEQUENCE</scope>
    <source>
        <strain evidence="5">USNM1676648</strain>
        <tissue evidence="5">Polyp</tissue>
    </source>
</reference>
<organism evidence="5 6">
    <name type="scientific">Desmophyllum pertusum</name>
    <dbReference type="NCBI Taxonomy" id="174260"/>
    <lineage>
        <taxon>Eukaryota</taxon>
        <taxon>Metazoa</taxon>
        <taxon>Cnidaria</taxon>
        <taxon>Anthozoa</taxon>
        <taxon>Hexacorallia</taxon>
        <taxon>Scleractinia</taxon>
        <taxon>Caryophylliina</taxon>
        <taxon>Caryophylliidae</taxon>
        <taxon>Desmophyllum</taxon>
    </lineage>
</organism>
<evidence type="ECO:0000313" key="6">
    <source>
        <dbReference type="Proteomes" id="UP001163046"/>
    </source>
</evidence>
<dbReference type="GO" id="GO:0005524">
    <property type="term" value="F:ATP binding"/>
    <property type="evidence" value="ECO:0007669"/>
    <property type="project" value="UniProtKB-KW"/>
</dbReference>
<feature type="compositionally biased region" description="Basic and acidic residues" evidence="3">
    <location>
        <begin position="119"/>
        <end position="130"/>
    </location>
</feature>
<name>A0A9X0D9H0_9CNID</name>
<dbReference type="InterPro" id="IPR024435">
    <property type="entry name" value="HisRS-related_dom"/>
</dbReference>
<keyword evidence="1" id="KW-0547">Nucleotide-binding</keyword>
<dbReference type="EC" id="2.7.11.1" evidence="5"/>
<comment type="caution">
    <text evidence="5">The sequence shown here is derived from an EMBL/GenBank/DDBJ whole genome shotgun (WGS) entry which is preliminary data.</text>
</comment>
<evidence type="ECO:0000256" key="3">
    <source>
        <dbReference type="SAM" id="MobiDB-lite"/>
    </source>
</evidence>
<keyword evidence="5" id="KW-0808">Transferase</keyword>
<dbReference type="AlphaFoldDB" id="A0A9X0D9H0"/>
<dbReference type="Pfam" id="PF12745">
    <property type="entry name" value="HGTP_anticodon2"/>
    <property type="match status" value="1"/>
</dbReference>
<accession>A0A9X0D9H0</accession>
<dbReference type="GO" id="GO:0003743">
    <property type="term" value="F:translation initiation factor activity"/>
    <property type="evidence" value="ECO:0007669"/>
    <property type="project" value="UniProtKB-KW"/>
</dbReference>
<evidence type="ECO:0000256" key="1">
    <source>
        <dbReference type="ARBA" id="ARBA00022741"/>
    </source>
</evidence>
<dbReference type="Gene3D" id="3.40.50.800">
    <property type="entry name" value="Anticodon-binding domain"/>
    <property type="match status" value="1"/>
</dbReference>
<keyword evidence="6" id="KW-1185">Reference proteome</keyword>
<dbReference type="EMBL" id="MU825414">
    <property type="protein sequence ID" value="KAJ7390568.1"/>
    <property type="molecule type" value="Genomic_DNA"/>
</dbReference>
<dbReference type="OrthoDB" id="6778822at2759"/>
<dbReference type="InterPro" id="IPR036621">
    <property type="entry name" value="Anticodon-bd_dom_sf"/>
</dbReference>
<dbReference type="Proteomes" id="UP001163046">
    <property type="component" value="Unassembled WGS sequence"/>
</dbReference>
<gene>
    <name evidence="5" type="primary">EIF2AK4_1</name>
    <name evidence="5" type="ORF">OS493_023956</name>
</gene>
<keyword evidence="5" id="KW-0418">Kinase</keyword>
<evidence type="ECO:0000259" key="4">
    <source>
        <dbReference type="Pfam" id="PF12745"/>
    </source>
</evidence>
<feature type="compositionally biased region" description="Polar residues" evidence="3">
    <location>
        <begin position="99"/>
        <end position="113"/>
    </location>
</feature>